<keyword evidence="3" id="KW-1185">Reference proteome</keyword>
<dbReference type="AlphaFoldDB" id="A0A7I8BKF7"/>
<keyword evidence="1" id="KW-0472">Membrane</keyword>
<gene>
    <name evidence="2" type="ORF">PPGU16_22710</name>
</gene>
<feature type="transmembrane region" description="Helical" evidence="1">
    <location>
        <begin position="62"/>
        <end position="81"/>
    </location>
</feature>
<proteinExistence type="predicted"/>
<evidence type="ECO:0008006" key="4">
    <source>
        <dbReference type="Google" id="ProtNLM"/>
    </source>
</evidence>
<organism evidence="2 3">
    <name type="scientific">Paraburkholderia largidicola</name>
    <dbReference type="NCBI Taxonomy" id="3014751"/>
    <lineage>
        <taxon>Bacteria</taxon>
        <taxon>Pseudomonadati</taxon>
        <taxon>Pseudomonadota</taxon>
        <taxon>Betaproteobacteria</taxon>
        <taxon>Burkholderiales</taxon>
        <taxon>Burkholderiaceae</taxon>
        <taxon>Paraburkholderia</taxon>
    </lineage>
</organism>
<name>A0A7I8BKF7_9BURK</name>
<feature type="transmembrane region" description="Helical" evidence="1">
    <location>
        <begin position="27"/>
        <end position="50"/>
    </location>
</feature>
<keyword evidence="1" id="KW-0812">Transmembrane</keyword>
<dbReference type="EMBL" id="AP023174">
    <property type="protein sequence ID" value="BCF89204.1"/>
    <property type="molecule type" value="Genomic_DNA"/>
</dbReference>
<evidence type="ECO:0000256" key="1">
    <source>
        <dbReference type="SAM" id="Phobius"/>
    </source>
</evidence>
<dbReference type="KEGG" id="plad:PPGU16_22710"/>
<accession>A0A7I8BKF7</accession>
<sequence>MQDEFDAYARNHTGAAAATAGNPHNEFLLMGIQLGVVGIALFVFLLVQIGRTALELREPARTIVFAYLFAFTIGCFANSLLLNFTEGNLFIFLIGIFLSCRRGTPSQADERLSQ</sequence>
<reference evidence="2 3" key="1">
    <citation type="journal article" date="2020" name="Genes (Basel)">
        <title>Genomic Comparison of Insect Gut Symbionts from Divergent Burkholderia Subclades.</title>
        <authorList>
            <person name="Takeshita K."/>
            <person name="Kikuchi Y."/>
        </authorList>
    </citation>
    <scope>NUCLEOTIDE SEQUENCE [LARGE SCALE GENOMIC DNA]</scope>
    <source>
        <strain evidence="2 3">PGU16</strain>
    </source>
</reference>
<evidence type="ECO:0000313" key="2">
    <source>
        <dbReference type="EMBL" id="BCF89204.1"/>
    </source>
</evidence>
<keyword evidence="1" id="KW-1133">Transmembrane helix</keyword>
<evidence type="ECO:0000313" key="3">
    <source>
        <dbReference type="Proteomes" id="UP000510888"/>
    </source>
</evidence>
<protein>
    <recommendedName>
        <fullName evidence="4">O-antigen polymerase</fullName>
    </recommendedName>
</protein>
<dbReference type="Proteomes" id="UP000510888">
    <property type="component" value="Chromosome 1"/>
</dbReference>